<feature type="compositionally biased region" description="Low complexity" evidence="1">
    <location>
        <begin position="66"/>
        <end position="78"/>
    </location>
</feature>
<sequence length="366" mass="39450">MATTKLFHLIAFTALALFASSYGPEPVNALSTPGLHARHHAMHDTIARRKRDTTKRDSPKRCRQRPSSSIVASATSAAAPPPSSAPAQTTSKPAGTTAAPAPSSSSAPAPSPAPAPPSGGALDVAKVGLAWPNGPDASLTHFLTPNVGALYTWSPFCPDTDVQCYQMLWGGASDKVSEFKSVVKPAGGNKRVILGFNEPNESGQSNMSPEFACAVWHDAIEPLAKQGYTLVSPATSGNPKGIDWMHSFFNCCKDCTVHAMGVHWYDIHAKDFKSWVQRWHDEFDGRDVLVTEYAVQNFNGGPQASKDEIFAFHQEVGPWLDSQPWVKGYFPFGFMHNLQGVNTDNALMAGNGQPTDLGWKIINNAY</sequence>
<name>A0ABP1D5G3_9APHY</name>
<evidence type="ECO:0000259" key="3">
    <source>
        <dbReference type="Pfam" id="PF11790"/>
    </source>
</evidence>
<accession>A0ABP1D5G3</accession>
<proteinExistence type="predicted"/>
<feature type="chain" id="PRO_5046696114" description="Asl1-like glycosyl hydrolase catalytic domain-containing protein" evidence="2">
    <location>
        <begin position="30"/>
        <end position="366"/>
    </location>
</feature>
<reference evidence="5" key="1">
    <citation type="submission" date="2024-04" db="EMBL/GenBank/DDBJ databases">
        <authorList>
            <person name="Shaw F."/>
            <person name="Minotto A."/>
        </authorList>
    </citation>
    <scope>NUCLEOTIDE SEQUENCE [LARGE SCALE GENOMIC DNA]</scope>
</reference>
<evidence type="ECO:0000313" key="5">
    <source>
        <dbReference type="Proteomes" id="UP001497453"/>
    </source>
</evidence>
<dbReference type="PANTHER" id="PTHR34154">
    <property type="entry name" value="ALKALI-SENSITIVE LINKAGE PROTEIN 1"/>
    <property type="match status" value="1"/>
</dbReference>
<feature type="signal peptide" evidence="2">
    <location>
        <begin position="1"/>
        <end position="29"/>
    </location>
</feature>
<feature type="region of interest" description="Disordered" evidence="1">
    <location>
        <begin position="45"/>
        <end position="120"/>
    </location>
</feature>
<dbReference type="Proteomes" id="UP001497453">
    <property type="component" value="Chromosome 2"/>
</dbReference>
<dbReference type="InterPro" id="IPR053183">
    <property type="entry name" value="ASL1"/>
</dbReference>
<dbReference type="EMBL" id="OZ037945">
    <property type="protein sequence ID" value="CAL1702238.1"/>
    <property type="molecule type" value="Genomic_DNA"/>
</dbReference>
<evidence type="ECO:0000256" key="2">
    <source>
        <dbReference type="SAM" id="SignalP"/>
    </source>
</evidence>
<keyword evidence="2" id="KW-0732">Signal</keyword>
<gene>
    <name evidence="4" type="ORF">GFSPODELE1_LOCUS3950</name>
</gene>
<evidence type="ECO:0000256" key="1">
    <source>
        <dbReference type="SAM" id="MobiDB-lite"/>
    </source>
</evidence>
<dbReference type="PANTHER" id="PTHR34154:SF3">
    <property type="entry name" value="ALKALI-SENSITIVE LINKAGE PROTEIN 1"/>
    <property type="match status" value="1"/>
</dbReference>
<organism evidence="4 5">
    <name type="scientific">Somion occarium</name>
    <dbReference type="NCBI Taxonomy" id="3059160"/>
    <lineage>
        <taxon>Eukaryota</taxon>
        <taxon>Fungi</taxon>
        <taxon>Dikarya</taxon>
        <taxon>Basidiomycota</taxon>
        <taxon>Agaricomycotina</taxon>
        <taxon>Agaricomycetes</taxon>
        <taxon>Polyporales</taxon>
        <taxon>Cerrenaceae</taxon>
        <taxon>Somion</taxon>
    </lineage>
</organism>
<feature type="compositionally biased region" description="Low complexity" evidence="1">
    <location>
        <begin position="85"/>
        <end position="108"/>
    </location>
</feature>
<evidence type="ECO:0000313" key="4">
    <source>
        <dbReference type="EMBL" id="CAL1702238.1"/>
    </source>
</evidence>
<dbReference type="Gene3D" id="3.20.20.80">
    <property type="entry name" value="Glycosidases"/>
    <property type="match status" value="1"/>
</dbReference>
<feature type="domain" description="Asl1-like glycosyl hydrolase catalytic" evidence="3">
    <location>
        <begin position="128"/>
        <end position="359"/>
    </location>
</feature>
<keyword evidence="5" id="KW-1185">Reference proteome</keyword>
<dbReference type="SUPFAM" id="SSF51445">
    <property type="entry name" value="(Trans)glycosidases"/>
    <property type="match status" value="1"/>
</dbReference>
<dbReference type="Pfam" id="PF11790">
    <property type="entry name" value="Glyco_hydro_cc"/>
    <property type="match status" value="1"/>
</dbReference>
<dbReference type="InterPro" id="IPR017853">
    <property type="entry name" value="GH"/>
</dbReference>
<dbReference type="InterPro" id="IPR024655">
    <property type="entry name" value="Asl1_glyco_hydro_catalytic"/>
</dbReference>
<protein>
    <recommendedName>
        <fullName evidence="3">Asl1-like glycosyl hydrolase catalytic domain-containing protein</fullName>
    </recommendedName>
</protein>